<keyword evidence="5" id="KW-0067">ATP-binding</keyword>
<name>A0A3F2RDK7_9STRA</name>
<dbReference type="PROSITE" id="PS50893">
    <property type="entry name" value="ABC_TRANSPORTER_2"/>
    <property type="match status" value="2"/>
</dbReference>
<evidence type="ECO:0000256" key="6">
    <source>
        <dbReference type="ARBA" id="ARBA00022989"/>
    </source>
</evidence>
<dbReference type="EMBL" id="MBAD02001145">
    <property type="protein sequence ID" value="RLN58037.1"/>
    <property type="molecule type" value="Genomic_DNA"/>
</dbReference>
<evidence type="ECO:0000313" key="11">
    <source>
        <dbReference type="EMBL" id="RLN58037.1"/>
    </source>
</evidence>
<feature type="transmembrane region" description="Helical" evidence="8">
    <location>
        <begin position="460"/>
        <end position="479"/>
    </location>
</feature>
<sequence>MARSSRKSQLCIIPEFAGGLPRRQFGYESGAALMAEGPQVLHDHMSSKLEAALGRALPQMDARFNNLSVTADIVVIDDDRSKHELPTLPNTVMKAFVGPKKRVVRKEILKNISGTFKPGTITLLLGQPGSGKSALMKMLSGRFPMRKNISVEGDITFNGVSRADIVKTLPQFVAYVNQRDKHFATLTVKETLEFAHKFCGGELSRRGGELLSKGTDKENQEALEAAQAMFQHYPDVVIEQLGLKNCQDTIVGDAMLRGISGGERKRVTTGEMEFGMKYVTLMDEISTGLDSAATYDIINTQRSVAQKLRKTVVIALLQPSPEVFALFDDVMILNEGELMYHGPCNRVQSYFDSLGFSCPPERDIADYLLDLGTMEQYRYQLPNHPTKQPRSASEFAELFKRSEIHREMLNALEEPHSPELLRNVEAHMDPMPKFHQTFWENTWTLFKRQIMITYRNKPFMAGRVMMITIMGLLYCTTFYKFDPTQISVVMGIIFAAIMFLSMGQSSQIPTYLAERDIFYKQRGANFFRTGAYVLANSVSQIPLALGETIIFGALVYWICGFVSDAASFIIFLVILFLSNLALGMWFFFLSAVSPNSSIATPVGMVSILVFVIFAGFIVTKAQIPDYFIWLHYISPMSWSLRALAVLQYRSNELDVCVYDGIDYCSTYGGLTMGQYYLNLFAIPIEKEWIAYGVIYTFVIYIVFMLLSYFALEHLRYESPENVDVSEKIIDEDEEAGTTYKLIATPKGAGAAVDKTNSSFVVDVNAREKNFVPVTVAFQDLWYSVPNPNNPKESLELLKGISGFAMPGSVTALMGASGAGKTTLMDVIAGRKTGGKITGKILMNAYEASDLAIRRCTGYCEQMDVHSESATIREALTFSSFLRQDFSVSDAKKYDSVEECLELLGLQDIADQIIRGSSVEQMKRLTIGVELAAQPSVIFLDEPTSGLDARSAKLIMDGVRKVANSGRTIICTIHQPSAEVFYLFDSLLLLKRGGQTVFFGDLGQGCRNLIDYFENIPGVAPLPVGYNPATWMLECIGAGVSNSAADDMDFVSIFNESVHRRQLETNLTKEGITTPSPEYPEMVFSKKRAASSATQMKFVVGRFVQMYWRTPAYNLTRLIIALFLSLLFGTIFVGADYASYSGLNSGVGMVFIASLFNGMVAFQSVLPLACEERASFYRERAGQTYNAFWYFLGSTVAEIPYCFASSLIFTVVFYPMVGFTGFYTAFLFWINVSLLILMQTYLGQFFAYAFPSEEVAAIIGVLVNSVFFLFMGFSPPAYAIPDGYQWLYKIVPPRFSLSILVSLVFADCDELPTWDEATESYINVGSQLGCQPMQDSPVTVGHITLKEYTEEYFGMKHDEIWMDFGIVLAYTVLFRVLALLSLRYINHQKR</sequence>
<feature type="transmembrane region" description="Helical" evidence="8">
    <location>
        <begin position="598"/>
        <end position="619"/>
    </location>
</feature>
<evidence type="ECO:0000313" key="12">
    <source>
        <dbReference type="Proteomes" id="UP000277300"/>
    </source>
</evidence>
<evidence type="ECO:0000256" key="1">
    <source>
        <dbReference type="ARBA" id="ARBA00004141"/>
    </source>
</evidence>
<dbReference type="FunFam" id="3.40.50.300:FF:000289">
    <property type="entry name" value="ABC transporter G family member 31"/>
    <property type="match status" value="1"/>
</dbReference>
<feature type="transmembrane region" description="Helical" evidence="8">
    <location>
        <begin position="1254"/>
        <end position="1272"/>
    </location>
</feature>
<dbReference type="InterPro" id="IPR027417">
    <property type="entry name" value="P-loop_NTPase"/>
</dbReference>
<dbReference type="CDD" id="cd03232">
    <property type="entry name" value="ABCG_PDR_domain2"/>
    <property type="match status" value="1"/>
</dbReference>
<feature type="transmembrane region" description="Helical" evidence="8">
    <location>
        <begin position="688"/>
        <end position="711"/>
    </location>
</feature>
<dbReference type="PANTHER" id="PTHR19241">
    <property type="entry name" value="ATP-BINDING CASSETTE TRANSPORTER"/>
    <property type="match status" value="1"/>
</dbReference>
<feature type="transmembrane region" description="Helical" evidence="8">
    <location>
        <begin position="1114"/>
        <end position="1134"/>
    </location>
</feature>
<comment type="caution">
    <text evidence="10">The sequence shown here is derived from an EMBL/GenBank/DDBJ whole genome shotgun (WGS) entry which is preliminary data.</text>
</comment>
<feature type="transmembrane region" description="Helical" evidence="8">
    <location>
        <begin position="569"/>
        <end position="592"/>
    </location>
</feature>
<dbReference type="InterPro" id="IPR034003">
    <property type="entry name" value="ABCG_PDR_2"/>
</dbReference>
<comment type="subcellular location">
    <subcellularLocation>
        <location evidence="1">Membrane</location>
        <topology evidence="1">Multi-pass membrane protein</topology>
    </subcellularLocation>
</comment>
<dbReference type="SMART" id="SM00382">
    <property type="entry name" value="AAA"/>
    <property type="match status" value="2"/>
</dbReference>
<feature type="transmembrane region" description="Helical" evidence="8">
    <location>
        <begin position="1186"/>
        <end position="1215"/>
    </location>
</feature>
<evidence type="ECO:0000256" key="3">
    <source>
        <dbReference type="ARBA" id="ARBA00022692"/>
    </source>
</evidence>
<feature type="transmembrane region" description="Helical" evidence="8">
    <location>
        <begin position="626"/>
        <end position="644"/>
    </location>
</feature>
<feature type="transmembrane region" description="Helical" evidence="8">
    <location>
        <begin position="486"/>
        <end position="503"/>
    </location>
</feature>
<organism evidence="10 12">
    <name type="scientific">Phytophthora kernoviae</name>
    <dbReference type="NCBI Taxonomy" id="325452"/>
    <lineage>
        <taxon>Eukaryota</taxon>
        <taxon>Sar</taxon>
        <taxon>Stramenopiles</taxon>
        <taxon>Oomycota</taxon>
        <taxon>Peronosporomycetes</taxon>
        <taxon>Peronosporales</taxon>
        <taxon>Peronosporaceae</taxon>
        <taxon>Phytophthora</taxon>
    </lineage>
</organism>
<feature type="domain" description="ABC transporter" evidence="9">
    <location>
        <begin position="775"/>
        <end position="1017"/>
    </location>
</feature>
<protein>
    <recommendedName>
        <fullName evidence="9">ABC transporter domain-containing protein</fullName>
    </recommendedName>
</protein>
<proteinExistence type="predicted"/>
<dbReference type="InterPro" id="IPR010929">
    <property type="entry name" value="PDR_CDR_ABC"/>
</dbReference>
<dbReference type="Pfam" id="PF06422">
    <property type="entry name" value="PDR_CDR"/>
    <property type="match status" value="1"/>
</dbReference>
<keyword evidence="2" id="KW-0813">Transport</keyword>
<feature type="transmembrane region" description="Helical" evidence="8">
    <location>
        <begin position="541"/>
        <end position="562"/>
    </location>
</feature>
<dbReference type="InterPro" id="IPR013525">
    <property type="entry name" value="ABC2_TM"/>
</dbReference>
<evidence type="ECO:0000256" key="7">
    <source>
        <dbReference type="ARBA" id="ARBA00023136"/>
    </source>
</evidence>
<dbReference type="GO" id="GO:0140359">
    <property type="term" value="F:ABC-type transporter activity"/>
    <property type="evidence" value="ECO:0007669"/>
    <property type="project" value="InterPro"/>
</dbReference>
<keyword evidence="7 8" id="KW-0472">Membrane</keyword>
<dbReference type="Pfam" id="PF01061">
    <property type="entry name" value="ABC2_membrane"/>
    <property type="match status" value="2"/>
</dbReference>
<feature type="transmembrane region" description="Helical" evidence="8">
    <location>
        <begin position="1359"/>
        <end position="1381"/>
    </location>
</feature>
<dbReference type="SUPFAM" id="SSF52540">
    <property type="entry name" value="P-loop containing nucleoside triphosphate hydrolases"/>
    <property type="match status" value="2"/>
</dbReference>
<dbReference type="Pfam" id="PF00005">
    <property type="entry name" value="ABC_tran"/>
    <property type="match status" value="2"/>
</dbReference>
<keyword evidence="3 8" id="KW-0812">Transmembrane</keyword>
<evidence type="ECO:0000313" key="13">
    <source>
        <dbReference type="Proteomes" id="UP000284657"/>
    </source>
</evidence>
<dbReference type="InterPro" id="IPR003439">
    <property type="entry name" value="ABC_transporter-like_ATP-bd"/>
</dbReference>
<dbReference type="Proteomes" id="UP000277300">
    <property type="component" value="Unassembled WGS sequence"/>
</dbReference>
<keyword evidence="6 8" id="KW-1133">Transmembrane helix</keyword>
<feature type="transmembrane region" description="Helical" evidence="8">
    <location>
        <begin position="1221"/>
        <end position="1242"/>
    </location>
</feature>
<feature type="transmembrane region" description="Helical" evidence="8">
    <location>
        <begin position="1146"/>
        <end position="1165"/>
    </location>
</feature>
<evidence type="ECO:0000256" key="4">
    <source>
        <dbReference type="ARBA" id="ARBA00022741"/>
    </source>
</evidence>
<dbReference type="Proteomes" id="UP000284657">
    <property type="component" value="Unassembled WGS sequence"/>
</dbReference>
<dbReference type="GO" id="GO:0016020">
    <property type="term" value="C:membrane"/>
    <property type="evidence" value="ECO:0007669"/>
    <property type="project" value="UniProtKB-SubCell"/>
</dbReference>
<gene>
    <name evidence="11" type="ORF">BBJ29_008621</name>
    <name evidence="10" type="ORF">BBP00_00009198</name>
</gene>
<dbReference type="GO" id="GO:0005524">
    <property type="term" value="F:ATP binding"/>
    <property type="evidence" value="ECO:0007669"/>
    <property type="project" value="UniProtKB-KW"/>
</dbReference>
<dbReference type="InterPro" id="IPR003593">
    <property type="entry name" value="AAA+_ATPase"/>
</dbReference>
<dbReference type="EMBL" id="MBDO02000579">
    <property type="protein sequence ID" value="RLN53783.1"/>
    <property type="molecule type" value="Genomic_DNA"/>
</dbReference>
<dbReference type="OrthoDB" id="66620at2759"/>
<reference evidence="12 13" key="1">
    <citation type="submission" date="2018-07" db="EMBL/GenBank/DDBJ databases">
        <title>Genome sequencing of oomycete isolates from Chile give support for New Zealand origin for Phytophthora kernoviae and make available the first Nothophytophthora sp. genome.</title>
        <authorList>
            <person name="Studholme D.J."/>
            <person name="Sanfuentes E."/>
            <person name="Panda P."/>
            <person name="Hill R."/>
            <person name="Sambles C."/>
            <person name="Grant M."/>
            <person name="Williams N.M."/>
            <person name="Mcdougal R.L."/>
        </authorList>
    </citation>
    <scope>NUCLEOTIDE SEQUENCE [LARGE SCALE GENOMIC DNA]</scope>
    <source>
        <strain evidence="10">Chile6</strain>
        <strain evidence="11">Chile7</strain>
    </source>
</reference>
<accession>A0A3F2RDK7</accession>
<dbReference type="FunFam" id="3.40.50.300:FF:000528">
    <property type="entry name" value="ABC transporter G family member 31"/>
    <property type="match status" value="1"/>
</dbReference>
<evidence type="ECO:0000313" key="10">
    <source>
        <dbReference type="EMBL" id="RLN53783.1"/>
    </source>
</evidence>
<evidence type="ECO:0000256" key="5">
    <source>
        <dbReference type="ARBA" id="ARBA00022840"/>
    </source>
</evidence>
<dbReference type="GO" id="GO:0016887">
    <property type="term" value="F:ATP hydrolysis activity"/>
    <property type="evidence" value="ECO:0007669"/>
    <property type="project" value="InterPro"/>
</dbReference>
<evidence type="ECO:0000256" key="2">
    <source>
        <dbReference type="ARBA" id="ARBA00022448"/>
    </source>
</evidence>
<feature type="domain" description="ABC transporter" evidence="9">
    <location>
        <begin position="87"/>
        <end position="360"/>
    </location>
</feature>
<keyword evidence="4" id="KW-0547">Nucleotide-binding</keyword>
<evidence type="ECO:0000256" key="8">
    <source>
        <dbReference type="SAM" id="Phobius"/>
    </source>
</evidence>
<dbReference type="Gene3D" id="3.40.50.300">
    <property type="entry name" value="P-loop containing nucleotide triphosphate hydrolases"/>
    <property type="match status" value="2"/>
</dbReference>
<evidence type="ECO:0000259" key="9">
    <source>
        <dbReference type="PROSITE" id="PS50893"/>
    </source>
</evidence>